<dbReference type="Pfam" id="PF02422">
    <property type="entry name" value="Keratin"/>
    <property type="match status" value="1"/>
</dbReference>
<evidence type="ECO:0000313" key="8">
    <source>
        <dbReference type="Proteomes" id="UP000632886"/>
    </source>
</evidence>
<name>A0A852M776_9AVES</name>
<reference evidence="7 8" key="1">
    <citation type="submission" date="2020-02" db="EMBL/GenBank/DDBJ databases">
        <title>Bird 10,000 Genomes (B10K) Project - Family phase.</title>
        <authorList>
            <person name="Zhang G."/>
        </authorList>
    </citation>
    <scope>NUCLEOTIDE SEQUENCE [LARGE SCALE GENOMIC DNA]</scope>
    <source>
        <strain evidence="7">B10K-DU-017-21</strain>
    </source>
</reference>
<dbReference type="PANTHER" id="PTHR31203:SF1">
    <property type="entry name" value="BETA-KERATIN-RELATED PROTEIN-RELATED"/>
    <property type="match status" value="1"/>
</dbReference>
<evidence type="ECO:0000256" key="2">
    <source>
        <dbReference type="ARBA" id="ARBA00011806"/>
    </source>
</evidence>
<dbReference type="InterPro" id="IPR003461">
    <property type="entry name" value="Keratin"/>
</dbReference>
<feature type="region of interest" description="Disordered" evidence="6">
    <location>
        <begin position="71"/>
        <end position="133"/>
    </location>
</feature>
<evidence type="ECO:0000256" key="6">
    <source>
        <dbReference type="SAM" id="MobiDB-lite"/>
    </source>
</evidence>
<dbReference type="GO" id="GO:0005882">
    <property type="term" value="C:intermediate filament"/>
    <property type="evidence" value="ECO:0007669"/>
    <property type="project" value="UniProtKB-KW"/>
</dbReference>
<organism evidence="7 8">
    <name type="scientific">Centropus bengalensis</name>
    <name type="common">lesser coucal</name>
    <dbReference type="NCBI Taxonomy" id="1463675"/>
    <lineage>
        <taxon>Eukaryota</taxon>
        <taxon>Metazoa</taxon>
        <taxon>Chordata</taxon>
        <taxon>Craniata</taxon>
        <taxon>Vertebrata</taxon>
        <taxon>Euteleostomi</taxon>
        <taxon>Archelosauria</taxon>
        <taxon>Archosauria</taxon>
        <taxon>Dinosauria</taxon>
        <taxon>Saurischia</taxon>
        <taxon>Theropoda</taxon>
        <taxon>Coelurosauria</taxon>
        <taxon>Aves</taxon>
        <taxon>Neognathae</taxon>
        <taxon>Neoaves</taxon>
        <taxon>Otidimorphae</taxon>
        <taxon>Cuculiformes</taxon>
        <taxon>Centropidae</taxon>
        <taxon>Centropus</taxon>
    </lineage>
</organism>
<evidence type="ECO:0000256" key="3">
    <source>
        <dbReference type="ARBA" id="ARBA00022744"/>
    </source>
</evidence>
<protein>
    <recommendedName>
        <fullName evidence="5">Keratin</fullName>
    </recommendedName>
</protein>
<evidence type="ECO:0000256" key="5">
    <source>
        <dbReference type="RuleBase" id="RU364002"/>
    </source>
</evidence>
<keyword evidence="8" id="KW-1185">Reference proteome</keyword>
<dbReference type="Proteomes" id="UP000632886">
    <property type="component" value="Unassembled WGS sequence"/>
</dbReference>
<feature type="non-terminal residue" evidence="7">
    <location>
        <position position="1"/>
    </location>
</feature>
<dbReference type="AlphaFoldDB" id="A0A852M776"/>
<dbReference type="GO" id="GO:0005200">
    <property type="term" value="F:structural constituent of cytoskeleton"/>
    <property type="evidence" value="ECO:0007669"/>
    <property type="project" value="InterPro"/>
</dbReference>
<comment type="subunit">
    <text evidence="2 5">The avian keratins (F-ker, S-ker, C-ker and B-ker) are a complex mixture of very similar polypeptides.</text>
</comment>
<accession>A0A852M776</accession>
<comment type="caution">
    <text evidence="7">The sequence shown here is derived from an EMBL/GenBank/DDBJ whole genome shotgun (WGS) entry which is preliminary data.</text>
</comment>
<dbReference type="EMBL" id="WBNK01000907">
    <property type="protein sequence ID" value="NXX95897.1"/>
    <property type="molecule type" value="Genomic_DNA"/>
</dbReference>
<keyword evidence="3 5" id="KW-0416">Keratin</keyword>
<gene>
    <name evidence="7" type="primary">Krsc_2</name>
    <name evidence="7" type="ORF">CENBEN_R05609</name>
</gene>
<dbReference type="PANTHER" id="PTHR31203">
    <property type="entry name" value="BETA-KERATIN-RELATED PROTEIN-RELATED"/>
    <property type="match status" value="1"/>
</dbReference>
<evidence type="ECO:0000256" key="1">
    <source>
        <dbReference type="ARBA" id="ARBA00008702"/>
    </source>
</evidence>
<sequence>ALISTGCSSPCEVICSEPYCDCWNEPCVRTCPDSRAIVQAPPVVVTFPGPIIGSCPQECFVGTGFPHIEGSGGGGMGSGGGGMGSGGGGMGSGGGGMGSGGMGSGGGGMGSGGGGMGSGGGGMGSGGSYGGGS</sequence>
<comment type="similarity">
    <text evidence="1 5">Belongs to the avian keratin family.</text>
</comment>
<evidence type="ECO:0000313" key="7">
    <source>
        <dbReference type="EMBL" id="NXX95897.1"/>
    </source>
</evidence>
<keyword evidence="4" id="KW-0007">Acetylation</keyword>
<feature type="non-terminal residue" evidence="7">
    <location>
        <position position="133"/>
    </location>
</feature>
<evidence type="ECO:0000256" key="4">
    <source>
        <dbReference type="ARBA" id="ARBA00022990"/>
    </source>
</evidence>
<proteinExistence type="inferred from homology"/>